<evidence type="ECO:0000256" key="3">
    <source>
        <dbReference type="ARBA" id="ARBA00022737"/>
    </source>
</evidence>
<dbReference type="Pfam" id="PF18052">
    <property type="entry name" value="Rx_N"/>
    <property type="match status" value="1"/>
</dbReference>
<dbReference type="CDD" id="cd14798">
    <property type="entry name" value="RX-CC_like"/>
    <property type="match status" value="1"/>
</dbReference>
<dbReference type="PRINTS" id="PR00364">
    <property type="entry name" value="DISEASERSIST"/>
</dbReference>
<dbReference type="SUPFAM" id="SSF52058">
    <property type="entry name" value="L domain-like"/>
    <property type="match status" value="3"/>
</dbReference>
<evidence type="ECO:0000313" key="13">
    <source>
        <dbReference type="RefSeq" id="XP_020086775.1"/>
    </source>
</evidence>
<sequence>MAEGIAFDLVKGVLGKLGSALWDEIGLLRSFKDDADDLRSNFSAIQAVLLDAEERSSAGKESHALRHWLRKLKDAAYDADDLLDEIRTEAEKVRGFLSRANPMHLKFKREMAHRMKELREKIGKIAKQRNDFGLAEAGPGRQAEFKPRETSSLFDEKEIVGRDDDKEKIVKLLLETGCDHNVSVIPIVGLGGLGKTTLARLAFADGRVTGQQPFDLRVWICVSTDFDRKTIARSVKSATETKEECNLDTLESASSFLDRIFSQKRFLLVLDDVWNEDQQKWNGLNGLKVVFKDGRQGSKILVTTRSEKVAEIMGTVEPHRVKGLSDDDCWTLFKRLAFKEGEENGYPTLVEIGKQIVKKCGGLPLAANALGSMMRFKSRTEDAWSAIRDSEIWRSEESEISRSEERIILPSLKLSYIQMPSALKQCFAYCSIFPKDYKINKDDLIRQWIALGFISSQETWTSMEDIGNKYFNNLLWMSFLQDVGKNYRNVTICRMHDLVHDLAQSVAKEEVAVIGVAKEEVAVIGGEESIRITEGCRYVSIHSCCTPDVSITVKRRLRALQFRESSSLIMAFYSEAKCLRLLELCDSKISMLPSSIGKLKLLRYLDLSGTDIEKLPKSITGLCNLQTLNLSSCRKIRTLPKFLGRLTNLRILDLGGCLSLTSISNLQNLYALNLSLCENVISLEPICHLKNLHYLDLSNIDSLVALPESIGSLQNLRVLNLSRCCCLKWLPSSLCALKNLCNLNLSCLNSLVTLPESIGSLQNLRILDLSNSFSLKSLPSSLCDLKNLHDLNLSCLKSLVTLPESIGSLQNLRILNVSECYSLESLPSSLCDLKNLHDLNLSNLRSLVTLPESIGSLQNLRVLNISKCYSLLSLPSSSSDLQHLEKLDISDCGKLCELPKMIQKLTKLKELLNSDCSELKGMPRGIGKLVSLQKLPLFVVGKQDRVEHCASISELEHLKLVGWLEIKGLENVTSPVDAKAANLIEKKLRSLKLEWNVLSAEEGTDSTVLPAEEIETVLENLQPHQKLEKLEIQGYGGGKFPSWMMNRISSCLPNLVEIRLAGMPGCSALPPLGQLPFLKELIIGNMPAITNLGVEKFTALTSLWLSSMPVLREWVTVLTVDDEEGRRERVPIFPCLTHLILYECPQFSPEPCLPASVEYLEISGTSSENLSLILERATPLDIGLRDLKIQECHQLTCLPESLRSLTSLKSLSIWSCEDLERIEDWIEELTKLRSLEIWRCSNLRYLPAHKITTLYKLDIRECPLLLDADGQLVDTSVDHIEEVTVDGRLVLSSFWRRFVV</sequence>
<dbReference type="InterPro" id="IPR056789">
    <property type="entry name" value="LRR_R13L1-DRL21"/>
</dbReference>
<dbReference type="GO" id="GO:0042742">
    <property type="term" value="P:defense response to bacterium"/>
    <property type="evidence" value="ECO:0007669"/>
    <property type="project" value="UniProtKB-ARBA"/>
</dbReference>
<evidence type="ECO:0000256" key="5">
    <source>
        <dbReference type="ARBA" id="ARBA00022821"/>
    </source>
</evidence>
<dbReference type="InterPro" id="IPR027417">
    <property type="entry name" value="P-loop_NTPase"/>
</dbReference>
<keyword evidence="5" id="KW-0611">Plant defense</keyword>
<dbReference type="FunFam" id="3.40.50.300:FF:001091">
    <property type="entry name" value="Probable disease resistance protein At1g61300"/>
    <property type="match status" value="1"/>
</dbReference>
<feature type="domain" description="Disease resistance R13L4/SHOC-2-like LRR" evidence="10">
    <location>
        <begin position="660"/>
        <end position="794"/>
    </location>
</feature>
<dbReference type="Gene3D" id="3.40.50.300">
    <property type="entry name" value="P-loop containing nucleotide triphosphate hydrolases"/>
    <property type="match status" value="1"/>
</dbReference>
<dbReference type="Pfam" id="PF00931">
    <property type="entry name" value="NB-ARC"/>
    <property type="match status" value="1"/>
</dbReference>
<dbReference type="OrthoDB" id="674488at2759"/>
<gene>
    <name evidence="13" type="primary">LOC109709117</name>
</gene>
<dbReference type="SMART" id="SM00369">
    <property type="entry name" value="LRR_TYP"/>
    <property type="match status" value="5"/>
</dbReference>
<dbReference type="InterPro" id="IPR058922">
    <property type="entry name" value="WHD_DRP"/>
</dbReference>
<feature type="domain" description="NB-ARC" evidence="7">
    <location>
        <begin position="163"/>
        <end position="340"/>
    </location>
</feature>
<dbReference type="GeneID" id="109709117"/>
<feature type="domain" description="Disease resistance protein winged helix" evidence="9">
    <location>
        <begin position="432"/>
        <end position="503"/>
    </location>
</feature>
<dbReference type="InterPro" id="IPR036388">
    <property type="entry name" value="WH-like_DNA-bd_sf"/>
</dbReference>
<evidence type="ECO:0000256" key="2">
    <source>
        <dbReference type="ARBA" id="ARBA00022614"/>
    </source>
</evidence>
<dbReference type="InterPro" id="IPR042197">
    <property type="entry name" value="Apaf_helical"/>
</dbReference>
<evidence type="ECO:0000259" key="11">
    <source>
        <dbReference type="Pfam" id="PF25019"/>
    </source>
</evidence>
<keyword evidence="4" id="KW-0547">Nucleotide-binding</keyword>
<feature type="domain" description="R13L1/DRL21-like LRR repeat region" evidence="11">
    <location>
        <begin position="952"/>
        <end position="1086"/>
    </location>
</feature>
<dbReference type="Gene3D" id="1.20.5.4130">
    <property type="match status" value="1"/>
</dbReference>
<keyword evidence="12" id="KW-1185">Reference proteome</keyword>
<evidence type="ECO:0000259" key="7">
    <source>
        <dbReference type="Pfam" id="PF00931"/>
    </source>
</evidence>
<dbReference type="Pfam" id="PF23559">
    <property type="entry name" value="WHD_DRP"/>
    <property type="match status" value="1"/>
</dbReference>
<keyword evidence="3" id="KW-0677">Repeat</keyword>
<evidence type="ECO:0000313" key="12">
    <source>
        <dbReference type="Proteomes" id="UP000515123"/>
    </source>
</evidence>
<protein>
    <submittedName>
        <fullName evidence="13">Disease resistance protein RGA1</fullName>
    </submittedName>
</protein>
<dbReference type="InterPro" id="IPR001611">
    <property type="entry name" value="Leu-rich_rpt"/>
</dbReference>
<dbReference type="Proteomes" id="UP000515123">
    <property type="component" value="Linkage group 4"/>
</dbReference>
<dbReference type="InterPro" id="IPR055414">
    <property type="entry name" value="LRR_R13L4/SHOC2-like"/>
</dbReference>
<dbReference type="Pfam" id="PF13855">
    <property type="entry name" value="LRR_8"/>
    <property type="match status" value="1"/>
</dbReference>
<reference evidence="13" key="2">
    <citation type="submission" date="2025-08" db="UniProtKB">
        <authorList>
            <consortium name="RefSeq"/>
        </authorList>
    </citation>
    <scope>IDENTIFICATION</scope>
    <source>
        <tissue evidence="13">Leaf</tissue>
    </source>
</reference>
<keyword evidence="2" id="KW-0433">Leucine-rich repeat</keyword>
<evidence type="ECO:0000259" key="8">
    <source>
        <dbReference type="Pfam" id="PF18052"/>
    </source>
</evidence>
<dbReference type="InterPro" id="IPR002182">
    <property type="entry name" value="NB-ARC"/>
</dbReference>
<dbReference type="Pfam" id="PF25019">
    <property type="entry name" value="LRR_R13L1-DRL21"/>
    <property type="match status" value="1"/>
</dbReference>
<dbReference type="PANTHER" id="PTHR36766">
    <property type="entry name" value="PLANT BROAD-SPECTRUM MILDEW RESISTANCE PROTEIN RPW8"/>
    <property type="match status" value="1"/>
</dbReference>
<comment type="similarity">
    <text evidence="1">Belongs to the disease resistance NB-LRR family.</text>
</comment>
<dbReference type="Gene3D" id="1.10.10.10">
    <property type="entry name" value="Winged helix-like DNA-binding domain superfamily/Winged helix DNA-binding domain"/>
    <property type="match status" value="1"/>
</dbReference>
<dbReference type="GO" id="GO:0043531">
    <property type="term" value="F:ADP binding"/>
    <property type="evidence" value="ECO:0007669"/>
    <property type="project" value="InterPro"/>
</dbReference>
<dbReference type="InterPro" id="IPR003591">
    <property type="entry name" value="Leu-rich_rpt_typical-subtyp"/>
</dbReference>
<dbReference type="FunFam" id="1.10.10.10:FF:000322">
    <property type="entry name" value="Probable disease resistance protein At1g63360"/>
    <property type="match status" value="1"/>
</dbReference>
<accession>A0A6P5F085</accession>
<dbReference type="Gene3D" id="3.80.10.10">
    <property type="entry name" value="Ribonuclease Inhibitor"/>
    <property type="match status" value="3"/>
</dbReference>
<evidence type="ECO:0000259" key="9">
    <source>
        <dbReference type="Pfam" id="PF23559"/>
    </source>
</evidence>
<evidence type="ECO:0000256" key="1">
    <source>
        <dbReference type="ARBA" id="ARBA00008894"/>
    </source>
</evidence>
<dbReference type="Pfam" id="PF23598">
    <property type="entry name" value="LRR_14"/>
    <property type="match status" value="1"/>
</dbReference>
<dbReference type="InterPro" id="IPR032675">
    <property type="entry name" value="LRR_dom_sf"/>
</dbReference>
<dbReference type="PANTHER" id="PTHR36766:SF40">
    <property type="entry name" value="DISEASE RESISTANCE PROTEIN RGA3"/>
    <property type="match status" value="1"/>
</dbReference>
<evidence type="ECO:0000259" key="10">
    <source>
        <dbReference type="Pfam" id="PF23598"/>
    </source>
</evidence>
<feature type="domain" description="Disease resistance N-terminal" evidence="8">
    <location>
        <begin position="10"/>
        <end position="98"/>
    </location>
</feature>
<dbReference type="GO" id="GO:0002758">
    <property type="term" value="P:innate immune response-activating signaling pathway"/>
    <property type="evidence" value="ECO:0007669"/>
    <property type="project" value="UniProtKB-ARBA"/>
</dbReference>
<keyword evidence="6" id="KW-0067">ATP-binding</keyword>
<dbReference type="InterPro" id="IPR038005">
    <property type="entry name" value="RX-like_CC"/>
</dbReference>
<reference evidence="12" key="1">
    <citation type="journal article" date="2015" name="Nat. Genet.">
        <title>The pineapple genome and the evolution of CAM photosynthesis.</title>
        <authorList>
            <person name="Ming R."/>
            <person name="VanBuren R."/>
            <person name="Wai C.M."/>
            <person name="Tang H."/>
            <person name="Schatz M.C."/>
            <person name="Bowers J.E."/>
            <person name="Lyons E."/>
            <person name="Wang M.L."/>
            <person name="Chen J."/>
            <person name="Biggers E."/>
            <person name="Zhang J."/>
            <person name="Huang L."/>
            <person name="Zhang L."/>
            <person name="Miao W."/>
            <person name="Zhang J."/>
            <person name="Ye Z."/>
            <person name="Miao C."/>
            <person name="Lin Z."/>
            <person name="Wang H."/>
            <person name="Zhou H."/>
            <person name="Yim W.C."/>
            <person name="Priest H.D."/>
            <person name="Zheng C."/>
            <person name="Woodhouse M."/>
            <person name="Edger P.P."/>
            <person name="Guyot R."/>
            <person name="Guo H.B."/>
            <person name="Guo H."/>
            <person name="Zheng G."/>
            <person name="Singh R."/>
            <person name="Sharma A."/>
            <person name="Min X."/>
            <person name="Zheng Y."/>
            <person name="Lee H."/>
            <person name="Gurtowski J."/>
            <person name="Sedlazeck F.J."/>
            <person name="Harkess A."/>
            <person name="McKain M.R."/>
            <person name="Liao Z."/>
            <person name="Fang J."/>
            <person name="Liu J."/>
            <person name="Zhang X."/>
            <person name="Zhang Q."/>
            <person name="Hu W."/>
            <person name="Qin Y."/>
            <person name="Wang K."/>
            <person name="Chen L.Y."/>
            <person name="Shirley N."/>
            <person name="Lin Y.R."/>
            <person name="Liu L.Y."/>
            <person name="Hernandez A.G."/>
            <person name="Wright C.L."/>
            <person name="Bulone V."/>
            <person name="Tuskan G.A."/>
            <person name="Heath K."/>
            <person name="Zee F."/>
            <person name="Moore P.H."/>
            <person name="Sunkar R."/>
            <person name="Leebens-Mack J.H."/>
            <person name="Mockler T."/>
            <person name="Bennetzen J.L."/>
            <person name="Freeling M."/>
            <person name="Sankoff D."/>
            <person name="Paterson A.H."/>
            <person name="Zhu X."/>
            <person name="Yang X."/>
            <person name="Smith J.A."/>
            <person name="Cushman J.C."/>
            <person name="Paull R.E."/>
            <person name="Yu Q."/>
        </authorList>
    </citation>
    <scope>NUCLEOTIDE SEQUENCE [LARGE SCALE GENOMIC DNA]</scope>
    <source>
        <strain evidence="12">cv. F153</strain>
    </source>
</reference>
<dbReference type="SUPFAM" id="SSF52540">
    <property type="entry name" value="P-loop containing nucleoside triphosphate hydrolases"/>
    <property type="match status" value="1"/>
</dbReference>
<name>A0A6P5F085_ANACO</name>
<proteinExistence type="inferred from homology"/>
<dbReference type="Gene3D" id="1.10.8.430">
    <property type="entry name" value="Helical domain of apoptotic protease-activating factors"/>
    <property type="match status" value="1"/>
</dbReference>
<evidence type="ECO:0000256" key="6">
    <source>
        <dbReference type="ARBA" id="ARBA00022840"/>
    </source>
</evidence>
<dbReference type="GO" id="GO:0009626">
    <property type="term" value="P:plant-type hypersensitive response"/>
    <property type="evidence" value="ECO:0007669"/>
    <property type="project" value="UniProtKB-ARBA"/>
</dbReference>
<dbReference type="InterPro" id="IPR041118">
    <property type="entry name" value="Rx_N"/>
</dbReference>
<dbReference type="RefSeq" id="XP_020086775.1">
    <property type="nucleotide sequence ID" value="XM_020231186.1"/>
</dbReference>
<organism evidence="12 13">
    <name type="scientific">Ananas comosus</name>
    <name type="common">Pineapple</name>
    <name type="synonym">Ananas ananas</name>
    <dbReference type="NCBI Taxonomy" id="4615"/>
    <lineage>
        <taxon>Eukaryota</taxon>
        <taxon>Viridiplantae</taxon>
        <taxon>Streptophyta</taxon>
        <taxon>Embryophyta</taxon>
        <taxon>Tracheophyta</taxon>
        <taxon>Spermatophyta</taxon>
        <taxon>Magnoliopsida</taxon>
        <taxon>Liliopsida</taxon>
        <taxon>Poales</taxon>
        <taxon>Bromeliaceae</taxon>
        <taxon>Bromelioideae</taxon>
        <taxon>Ananas</taxon>
    </lineage>
</organism>
<dbReference type="GO" id="GO:0005524">
    <property type="term" value="F:ATP binding"/>
    <property type="evidence" value="ECO:0007669"/>
    <property type="project" value="UniProtKB-KW"/>
</dbReference>
<evidence type="ECO:0000256" key="4">
    <source>
        <dbReference type="ARBA" id="ARBA00022741"/>
    </source>
</evidence>